<name>A0A6A6ZZT7_9PLEO</name>
<dbReference type="Proteomes" id="UP000799424">
    <property type="component" value="Unassembled WGS sequence"/>
</dbReference>
<evidence type="ECO:0000256" key="1">
    <source>
        <dbReference type="SAM" id="MobiDB-lite"/>
    </source>
</evidence>
<reference evidence="2" key="1">
    <citation type="journal article" date="2020" name="Stud. Mycol.">
        <title>101 Dothideomycetes genomes: a test case for predicting lifestyles and emergence of pathogens.</title>
        <authorList>
            <person name="Haridas S."/>
            <person name="Albert R."/>
            <person name="Binder M."/>
            <person name="Bloem J."/>
            <person name="Labutti K."/>
            <person name="Salamov A."/>
            <person name="Andreopoulos B."/>
            <person name="Baker S."/>
            <person name="Barry K."/>
            <person name="Bills G."/>
            <person name="Bluhm B."/>
            <person name="Cannon C."/>
            <person name="Castanera R."/>
            <person name="Culley D."/>
            <person name="Daum C."/>
            <person name="Ezra D."/>
            <person name="Gonzalez J."/>
            <person name="Henrissat B."/>
            <person name="Kuo A."/>
            <person name="Liang C."/>
            <person name="Lipzen A."/>
            <person name="Lutzoni F."/>
            <person name="Magnuson J."/>
            <person name="Mondo S."/>
            <person name="Nolan M."/>
            <person name="Ohm R."/>
            <person name="Pangilinan J."/>
            <person name="Park H.-J."/>
            <person name="Ramirez L."/>
            <person name="Alfaro M."/>
            <person name="Sun H."/>
            <person name="Tritt A."/>
            <person name="Yoshinaga Y."/>
            <person name="Zwiers L.-H."/>
            <person name="Turgeon B."/>
            <person name="Goodwin S."/>
            <person name="Spatafora J."/>
            <person name="Crous P."/>
            <person name="Grigoriev I."/>
        </authorList>
    </citation>
    <scope>NUCLEOTIDE SEQUENCE</scope>
    <source>
        <strain evidence="2">CBS 113818</strain>
    </source>
</reference>
<evidence type="ECO:0000313" key="3">
    <source>
        <dbReference type="Proteomes" id="UP000799424"/>
    </source>
</evidence>
<evidence type="ECO:0000313" key="2">
    <source>
        <dbReference type="EMBL" id="KAF2825947.1"/>
    </source>
</evidence>
<dbReference type="AlphaFoldDB" id="A0A6A6ZZT7"/>
<feature type="region of interest" description="Disordered" evidence="1">
    <location>
        <begin position="32"/>
        <end position="86"/>
    </location>
</feature>
<accession>A0A6A6ZZT7</accession>
<dbReference type="SUPFAM" id="SSF57903">
    <property type="entry name" value="FYVE/PHD zinc finger"/>
    <property type="match status" value="1"/>
</dbReference>
<sequence length="268" mass="29676">MPCPNGPLPALAQAVDWDLHAWYERDQPAEHPTARSLWPNSIRPTGGLRDAYGRRPEGGMKGGYGGENTAQQEAKPPGTQTAQSMPVTRTANITQHDQTETKTNAQVRSSPFDESRAQIHPLSAQFTVPPLLAIGQLPLPTLPSTLTPTKFATTEDSTPVKSTPAKRFLPCGSCSIHISAPDMAYCDNSACEQGLWHHRECLSSDEYDTWLCGECILRPKDEINSHERRTRRLKQQMEMEVPLGRLLLEDRERVLGMSWGVGAHPFEG</sequence>
<keyword evidence="3" id="KW-1185">Reference proteome</keyword>
<gene>
    <name evidence="2" type="ORF">CC86DRAFT_382913</name>
</gene>
<proteinExistence type="predicted"/>
<feature type="compositionally biased region" description="Polar residues" evidence="1">
    <location>
        <begin position="68"/>
        <end position="86"/>
    </location>
</feature>
<organism evidence="2 3">
    <name type="scientific">Ophiobolus disseminans</name>
    <dbReference type="NCBI Taxonomy" id="1469910"/>
    <lineage>
        <taxon>Eukaryota</taxon>
        <taxon>Fungi</taxon>
        <taxon>Dikarya</taxon>
        <taxon>Ascomycota</taxon>
        <taxon>Pezizomycotina</taxon>
        <taxon>Dothideomycetes</taxon>
        <taxon>Pleosporomycetidae</taxon>
        <taxon>Pleosporales</taxon>
        <taxon>Pleosporineae</taxon>
        <taxon>Phaeosphaeriaceae</taxon>
        <taxon>Ophiobolus</taxon>
    </lineage>
</organism>
<dbReference type="InterPro" id="IPR011011">
    <property type="entry name" value="Znf_FYVE_PHD"/>
</dbReference>
<dbReference type="EMBL" id="MU006227">
    <property type="protein sequence ID" value="KAF2825947.1"/>
    <property type="molecule type" value="Genomic_DNA"/>
</dbReference>
<protein>
    <submittedName>
        <fullName evidence="2">Uncharacterized protein</fullName>
    </submittedName>
</protein>